<gene>
    <name evidence="11" type="ORF">HNR30_004056</name>
</gene>
<evidence type="ECO:0000259" key="10">
    <source>
        <dbReference type="PROSITE" id="PS51103"/>
    </source>
</evidence>
<keyword evidence="7 9" id="KW-1133">Transmembrane helix</keyword>
<evidence type="ECO:0000313" key="12">
    <source>
        <dbReference type="Proteomes" id="UP000530928"/>
    </source>
</evidence>
<dbReference type="GO" id="GO:0008982">
    <property type="term" value="F:protein-N(PI)-phosphohistidine-sugar phosphotransferase activity"/>
    <property type="evidence" value="ECO:0007669"/>
    <property type="project" value="InterPro"/>
</dbReference>
<keyword evidence="3" id="KW-1003">Cell membrane</keyword>
<keyword evidence="6 9" id="KW-0812">Transmembrane</keyword>
<dbReference type="Proteomes" id="UP000530928">
    <property type="component" value="Unassembled WGS sequence"/>
</dbReference>
<evidence type="ECO:0000256" key="9">
    <source>
        <dbReference type="SAM" id="Phobius"/>
    </source>
</evidence>
<dbReference type="RefSeq" id="WP_312894522.1">
    <property type="nucleotide sequence ID" value="NZ_BAABAM010000003.1"/>
</dbReference>
<dbReference type="AlphaFoldDB" id="A0A7W0HRC4"/>
<keyword evidence="2" id="KW-0813">Transport</keyword>
<dbReference type="GO" id="GO:0015764">
    <property type="term" value="P:N-acetylglucosamine transport"/>
    <property type="evidence" value="ECO:0007669"/>
    <property type="project" value="TreeGrafter"/>
</dbReference>
<feature type="transmembrane region" description="Helical" evidence="9">
    <location>
        <begin position="220"/>
        <end position="240"/>
    </location>
</feature>
<evidence type="ECO:0000256" key="1">
    <source>
        <dbReference type="ARBA" id="ARBA00004651"/>
    </source>
</evidence>
<proteinExistence type="predicted"/>
<dbReference type="GO" id="GO:0009401">
    <property type="term" value="P:phosphoenolpyruvate-dependent sugar phosphotransferase system"/>
    <property type="evidence" value="ECO:0007669"/>
    <property type="project" value="UniProtKB-KW"/>
</dbReference>
<feature type="transmembrane region" description="Helical" evidence="9">
    <location>
        <begin position="283"/>
        <end position="303"/>
    </location>
</feature>
<protein>
    <submittedName>
        <fullName evidence="11">PTS system N-acetylglucosamine-specific IIC component</fullName>
    </submittedName>
</protein>
<evidence type="ECO:0000313" key="11">
    <source>
        <dbReference type="EMBL" id="MBA2892702.1"/>
    </source>
</evidence>
<feature type="transmembrane region" description="Helical" evidence="9">
    <location>
        <begin position="390"/>
        <end position="412"/>
    </location>
</feature>
<dbReference type="PANTHER" id="PTHR30009:SF4">
    <property type="entry name" value="PTS SYSTEM N-ACETYLGLUCOSAMINE-SPECIFIC EIICBA COMPONENT"/>
    <property type="match status" value="1"/>
</dbReference>
<organism evidence="11 12">
    <name type="scientific">Nonomuraea soli</name>
    <dbReference type="NCBI Taxonomy" id="1032476"/>
    <lineage>
        <taxon>Bacteria</taxon>
        <taxon>Bacillati</taxon>
        <taxon>Actinomycetota</taxon>
        <taxon>Actinomycetes</taxon>
        <taxon>Streptosporangiales</taxon>
        <taxon>Streptosporangiaceae</taxon>
        <taxon>Nonomuraea</taxon>
    </lineage>
</organism>
<dbReference type="PANTHER" id="PTHR30009">
    <property type="entry name" value="CYTOCHROME C-TYPE SYNTHESIS PROTEIN AND PTS TRANSMEMBRANE COMPONENT"/>
    <property type="match status" value="1"/>
</dbReference>
<comment type="subcellular location">
    <subcellularLocation>
        <location evidence="1">Cell membrane</location>
        <topology evidence="1">Multi-pass membrane protein</topology>
    </subcellularLocation>
</comment>
<feature type="domain" description="PTS EIIC type-1" evidence="10">
    <location>
        <begin position="12"/>
        <end position="424"/>
    </location>
</feature>
<feature type="transmembrane region" description="Helical" evidence="9">
    <location>
        <begin position="190"/>
        <end position="208"/>
    </location>
</feature>
<dbReference type="EMBL" id="JACDUR010000004">
    <property type="protein sequence ID" value="MBA2892702.1"/>
    <property type="molecule type" value="Genomic_DNA"/>
</dbReference>
<accession>A0A7W0HRC4</accession>
<keyword evidence="5" id="KW-0598">Phosphotransferase system</keyword>
<evidence type="ECO:0000256" key="7">
    <source>
        <dbReference type="ARBA" id="ARBA00022989"/>
    </source>
</evidence>
<evidence type="ECO:0000256" key="4">
    <source>
        <dbReference type="ARBA" id="ARBA00022597"/>
    </source>
</evidence>
<name>A0A7W0HRC4_9ACTN</name>
<feature type="transmembrane region" description="Helical" evidence="9">
    <location>
        <begin position="367"/>
        <end position="384"/>
    </location>
</feature>
<dbReference type="InterPro" id="IPR003352">
    <property type="entry name" value="PTS_EIIC"/>
</dbReference>
<feature type="transmembrane region" description="Helical" evidence="9">
    <location>
        <begin position="312"/>
        <end position="330"/>
    </location>
</feature>
<evidence type="ECO:0000256" key="5">
    <source>
        <dbReference type="ARBA" id="ARBA00022683"/>
    </source>
</evidence>
<evidence type="ECO:0000256" key="3">
    <source>
        <dbReference type="ARBA" id="ARBA00022475"/>
    </source>
</evidence>
<dbReference type="Pfam" id="PF02378">
    <property type="entry name" value="PTS_EIIC"/>
    <property type="match status" value="1"/>
</dbReference>
<evidence type="ECO:0000256" key="6">
    <source>
        <dbReference type="ARBA" id="ARBA00022692"/>
    </source>
</evidence>
<keyword evidence="12" id="KW-1185">Reference proteome</keyword>
<feature type="transmembrane region" description="Helical" evidence="9">
    <location>
        <begin position="21"/>
        <end position="42"/>
    </location>
</feature>
<comment type="caution">
    <text evidence="11">The sequence shown here is derived from an EMBL/GenBank/DDBJ whole genome shotgun (WGS) entry which is preliminary data.</text>
</comment>
<evidence type="ECO:0000256" key="2">
    <source>
        <dbReference type="ARBA" id="ARBA00022448"/>
    </source>
</evidence>
<dbReference type="InterPro" id="IPR050429">
    <property type="entry name" value="PTS_Glucose_EIICBA"/>
</dbReference>
<keyword evidence="4" id="KW-0762">Sugar transport</keyword>
<dbReference type="InterPro" id="IPR013013">
    <property type="entry name" value="PTS_EIIC_1"/>
</dbReference>
<dbReference type="GO" id="GO:0005886">
    <property type="term" value="C:plasma membrane"/>
    <property type="evidence" value="ECO:0007669"/>
    <property type="project" value="UniProtKB-SubCell"/>
</dbReference>
<dbReference type="PROSITE" id="PS51103">
    <property type="entry name" value="PTS_EIIC_TYPE_1"/>
    <property type="match status" value="1"/>
</dbReference>
<evidence type="ECO:0000256" key="8">
    <source>
        <dbReference type="ARBA" id="ARBA00023136"/>
    </source>
</evidence>
<feature type="transmembrane region" description="Helical" evidence="9">
    <location>
        <begin position="336"/>
        <end position="360"/>
    </location>
</feature>
<keyword evidence="8 9" id="KW-0472">Membrane</keyword>
<reference evidence="11 12" key="1">
    <citation type="submission" date="2020-07" db="EMBL/GenBank/DDBJ databases">
        <title>Genomic Encyclopedia of Type Strains, Phase IV (KMG-IV): sequencing the most valuable type-strain genomes for metagenomic binning, comparative biology and taxonomic classification.</title>
        <authorList>
            <person name="Goeker M."/>
        </authorList>
    </citation>
    <scope>NUCLEOTIDE SEQUENCE [LARGE SCALE GENOMIC DNA]</scope>
    <source>
        <strain evidence="11 12">DSM 45533</strain>
    </source>
</reference>
<dbReference type="GO" id="GO:0090563">
    <property type="term" value="F:protein-phosphocysteine-sugar phosphotransferase activity"/>
    <property type="evidence" value="ECO:0007669"/>
    <property type="project" value="TreeGrafter"/>
</dbReference>
<sequence length="438" mass="46759">MNETAATVSPFARLMGVMQRLGRSLMLPIAALPAAALLMRFGQPDMLGSNGPEPGGLADVSGFHWMTDVAAVIAAAGAALLENLPLLFAVGVAIGFARKSDGTTALSAVVGYLVFDRVTRTMFLGSGIREQVLIRTDSLEEVINYGTQNPTRILGGILIGLVTALLWQRFHRIKLPAWLAFFGGRRFVPIITSIVALLLGVLIGWLWPVLAEWIEHAGELLAGAGAVGTGIYGVLNRLLIPLGLHHFANSIVWYLVPECQVDGKTLGGDWNCYFAGDPTAGEFMTGFFPVMMFALPAAALAMWRAAPPHRRATVGGIMLSAGLASFVTGITEPIEFAFVFVAPVLFVVHALLTGAAMAIMTLLDAQLGFGFSAGLIDLLLNASKSNTQNLWAVLTLGAIYAVIYYFVFSFLIKRLNILTPGREPEPDVDSGEPSSRTG</sequence>
<feature type="transmembrane region" description="Helical" evidence="9">
    <location>
        <begin position="153"/>
        <end position="170"/>
    </location>
</feature>